<evidence type="ECO:0000313" key="10">
    <source>
        <dbReference type="EMBL" id="PIK61480.1"/>
    </source>
</evidence>
<proteinExistence type="inferred from homology"/>
<evidence type="ECO:0000256" key="3">
    <source>
        <dbReference type="ARBA" id="ARBA00022679"/>
    </source>
</evidence>
<accession>A0A2G8LMS6</accession>
<keyword evidence="11" id="KW-1185">Reference proteome</keyword>
<dbReference type="AlphaFoldDB" id="A0A2G8LMS6"/>
<dbReference type="InterPro" id="IPR005331">
    <property type="entry name" value="Sulfotransferase"/>
</dbReference>
<dbReference type="GO" id="GO:0008146">
    <property type="term" value="F:sulfotransferase activity"/>
    <property type="evidence" value="ECO:0007669"/>
    <property type="project" value="InterPro"/>
</dbReference>
<protein>
    <recommendedName>
        <fullName evidence="12">Uronyl 2-sulfotransferase</fullName>
    </recommendedName>
</protein>
<evidence type="ECO:0000256" key="1">
    <source>
        <dbReference type="ARBA" id="ARBA00004323"/>
    </source>
</evidence>
<evidence type="ECO:0000256" key="9">
    <source>
        <dbReference type="ARBA" id="ARBA00023180"/>
    </source>
</evidence>
<organism evidence="10 11">
    <name type="scientific">Stichopus japonicus</name>
    <name type="common">Sea cucumber</name>
    <dbReference type="NCBI Taxonomy" id="307972"/>
    <lineage>
        <taxon>Eukaryota</taxon>
        <taxon>Metazoa</taxon>
        <taxon>Echinodermata</taxon>
        <taxon>Eleutherozoa</taxon>
        <taxon>Echinozoa</taxon>
        <taxon>Holothuroidea</taxon>
        <taxon>Aspidochirotacea</taxon>
        <taxon>Aspidochirotida</taxon>
        <taxon>Stichopodidae</taxon>
        <taxon>Apostichopus</taxon>
    </lineage>
</organism>
<keyword evidence="9" id="KW-0325">Glycoprotein</keyword>
<dbReference type="GO" id="GO:0000139">
    <property type="term" value="C:Golgi membrane"/>
    <property type="evidence" value="ECO:0007669"/>
    <property type="project" value="UniProtKB-SubCell"/>
</dbReference>
<evidence type="ECO:0000256" key="6">
    <source>
        <dbReference type="ARBA" id="ARBA00022989"/>
    </source>
</evidence>
<evidence type="ECO:0008006" key="12">
    <source>
        <dbReference type="Google" id="ProtNLM"/>
    </source>
</evidence>
<evidence type="ECO:0000256" key="7">
    <source>
        <dbReference type="ARBA" id="ARBA00023034"/>
    </source>
</evidence>
<dbReference type="Proteomes" id="UP000230750">
    <property type="component" value="Unassembled WGS sequence"/>
</dbReference>
<dbReference type="InterPro" id="IPR027417">
    <property type="entry name" value="P-loop_NTPase"/>
</dbReference>
<evidence type="ECO:0000256" key="4">
    <source>
        <dbReference type="ARBA" id="ARBA00022692"/>
    </source>
</evidence>
<dbReference type="InterPro" id="IPR007734">
    <property type="entry name" value="Heparan_SO4_2-O-STrfase"/>
</dbReference>
<comment type="subcellular location">
    <subcellularLocation>
        <location evidence="1">Golgi apparatus membrane</location>
        <topology evidence="1">Single-pass type II membrane protein</topology>
    </subcellularLocation>
</comment>
<dbReference type="OrthoDB" id="10019582at2759"/>
<keyword evidence="4" id="KW-0812">Transmembrane</keyword>
<evidence type="ECO:0000256" key="5">
    <source>
        <dbReference type="ARBA" id="ARBA00022968"/>
    </source>
</evidence>
<keyword evidence="8" id="KW-0472">Membrane</keyword>
<evidence type="ECO:0000313" key="11">
    <source>
        <dbReference type="Proteomes" id="UP000230750"/>
    </source>
</evidence>
<evidence type="ECO:0000256" key="2">
    <source>
        <dbReference type="ARBA" id="ARBA00010569"/>
    </source>
</evidence>
<dbReference type="PANTHER" id="PTHR12129">
    <property type="entry name" value="HEPARAN SULFATE 2-O-SULFOTRANSFERASE"/>
    <property type="match status" value="1"/>
</dbReference>
<gene>
    <name evidence="10" type="ORF">BSL78_01605</name>
</gene>
<keyword evidence="5" id="KW-0735">Signal-anchor</keyword>
<keyword evidence="3" id="KW-0808">Transferase</keyword>
<comment type="caution">
    <text evidence="10">The sequence shown here is derived from an EMBL/GenBank/DDBJ whole genome shotgun (WGS) entry which is preliminary data.</text>
</comment>
<dbReference type="EMBL" id="MRZV01000031">
    <property type="protein sequence ID" value="PIK61480.1"/>
    <property type="molecule type" value="Genomic_DNA"/>
</dbReference>
<dbReference type="PANTHER" id="PTHR12129:SF15">
    <property type="entry name" value="URONYL 2-SULFOTRANSFERASE"/>
    <property type="match status" value="1"/>
</dbReference>
<name>A0A2G8LMS6_STIJA</name>
<dbReference type="Gene3D" id="3.40.50.300">
    <property type="entry name" value="P-loop containing nucleotide triphosphate hydrolases"/>
    <property type="match status" value="1"/>
</dbReference>
<reference evidence="10 11" key="1">
    <citation type="journal article" date="2017" name="PLoS Biol.">
        <title>The sea cucumber genome provides insights into morphological evolution and visceral regeneration.</title>
        <authorList>
            <person name="Zhang X."/>
            <person name="Sun L."/>
            <person name="Yuan J."/>
            <person name="Sun Y."/>
            <person name="Gao Y."/>
            <person name="Zhang L."/>
            <person name="Li S."/>
            <person name="Dai H."/>
            <person name="Hamel J.F."/>
            <person name="Liu C."/>
            <person name="Yu Y."/>
            <person name="Liu S."/>
            <person name="Lin W."/>
            <person name="Guo K."/>
            <person name="Jin S."/>
            <person name="Xu P."/>
            <person name="Storey K.B."/>
            <person name="Huan P."/>
            <person name="Zhang T."/>
            <person name="Zhou Y."/>
            <person name="Zhang J."/>
            <person name="Lin C."/>
            <person name="Li X."/>
            <person name="Xing L."/>
            <person name="Huo D."/>
            <person name="Sun M."/>
            <person name="Wang L."/>
            <person name="Mercier A."/>
            <person name="Li F."/>
            <person name="Yang H."/>
            <person name="Xiang J."/>
        </authorList>
    </citation>
    <scope>NUCLEOTIDE SEQUENCE [LARGE SCALE GENOMIC DNA]</scope>
    <source>
        <strain evidence="10">Shaxun</strain>
        <tissue evidence="10">Muscle</tissue>
    </source>
</reference>
<evidence type="ECO:0000256" key="8">
    <source>
        <dbReference type="ARBA" id="ARBA00023136"/>
    </source>
</evidence>
<keyword evidence="6" id="KW-1133">Transmembrane helix</keyword>
<comment type="similarity">
    <text evidence="2">Belongs to the sulfotransferase 3 family.</text>
</comment>
<keyword evidence="7" id="KW-0333">Golgi apparatus</keyword>
<sequence>MIQPFTKAGFLYTNARFVQADTVQSTALLRIGLIRDPMQRMVSSFYHRRFGDRLTAKTVDDATWERHLKAKSVDINEIFDDCVKNKMSECVAEYTKGTLLKQFCGYHSDCKTASPAALLRAKNNVRNNYLVVGILEEIDDFVRVLEKIRPSLFQGAFDKLENDERIQSVIKNSRTVGIQSVSELTKGIIKKHLAIDYEFYYFIQWRFLKQKENVVFNNGFIFIL</sequence>
<dbReference type="Pfam" id="PF03567">
    <property type="entry name" value="Sulfotransfer_2"/>
    <property type="match status" value="1"/>
</dbReference>